<evidence type="ECO:0000256" key="1">
    <source>
        <dbReference type="SAM" id="SignalP"/>
    </source>
</evidence>
<dbReference type="PROSITE" id="PS51257">
    <property type="entry name" value="PROKAR_LIPOPROTEIN"/>
    <property type="match status" value="1"/>
</dbReference>
<dbReference type="EMBL" id="MFQR01000051">
    <property type="protein sequence ID" value="OGH83960.1"/>
    <property type="molecule type" value="Genomic_DNA"/>
</dbReference>
<reference evidence="2 3" key="1">
    <citation type="journal article" date="2016" name="Nat. Commun.">
        <title>Thousands of microbial genomes shed light on interconnected biogeochemical processes in an aquifer system.</title>
        <authorList>
            <person name="Anantharaman K."/>
            <person name="Brown C.T."/>
            <person name="Hug L.A."/>
            <person name="Sharon I."/>
            <person name="Castelle C.J."/>
            <person name="Probst A.J."/>
            <person name="Thomas B.C."/>
            <person name="Singh A."/>
            <person name="Wilkins M.J."/>
            <person name="Karaoz U."/>
            <person name="Brodie E.L."/>
            <person name="Williams K.H."/>
            <person name="Hubbard S.S."/>
            <person name="Banfield J.F."/>
        </authorList>
    </citation>
    <scope>NUCLEOTIDE SEQUENCE [LARGE SCALE GENOMIC DNA]</scope>
</reference>
<feature type="signal peptide" evidence="1">
    <location>
        <begin position="1"/>
        <end position="24"/>
    </location>
</feature>
<sequence length="138" mass="14543">MKKISFFVALFAIALIISGCGTKAGTPANSSPANIDTIRATAPLIKDCGTDTTCTGQLLADCTIGQFTFNNYQFEIKNKITAGCVTAVSNPKTGGQARCLFPLGLNNVRQLGTLIAENQIELADREVTGVCNPTLNTI</sequence>
<protein>
    <submittedName>
        <fullName evidence="2">Uncharacterized protein</fullName>
    </submittedName>
</protein>
<dbReference type="Proteomes" id="UP000177803">
    <property type="component" value="Unassembled WGS sequence"/>
</dbReference>
<evidence type="ECO:0000313" key="2">
    <source>
        <dbReference type="EMBL" id="OGH83960.1"/>
    </source>
</evidence>
<gene>
    <name evidence="2" type="ORF">A2261_01595</name>
</gene>
<keyword evidence="1" id="KW-0732">Signal</keyword>
<name>A0A1F6NJN2_9BACT</name>
<comment type="caution">
    <text evidence="2">The sequence shown here is derived from an EMBL/GenBank/DDBJ whole genome shotgun (WGS) entry which is preliminary data.</text>
</comment>
<evidence type="ECO:0000313" key="3">
    <source>
        <dbReference type="Proteomes" id="UP000177803"/>
    </source>
</evidence>
<feature type="chain" id="PRO_5009525797" evidence="1">
    <location>
        <begin position="25"/>
        <end position="138"/>
    </location>
</feature>
<accession>A0A1F6NJN2</accession>
<dbReference type="AlphaFoldDB" id="A0A1F6NJN2"/>
<proteinExistence type="predicted"/>
<organism evidence="2 3">
    <name type="scientific">Candidatus Magasanikbacteria bacterium RIFOXYA2_FULL_44_8</name>
    <dbReference type="NCBI Taxonomy" id="1798696"/>
    <lineage>
        <taxon>Bacteria</taxon>
        <taxon>Candidatus Magasanikiibacteriota</taxon>
    </lineage>
</organism>